<dbReference type="AlphaFoldDB" id="A0A644UGW4"/>
<gene>
    <name evidence="2" type="ORF">SDC9_23934</name>
</gene>
<sequence>MKIKIIIIIIKIIIIVRAIVIIIAIVIINNNINNKKVDLDDTEHECFQIVNEILIKDKLQSTDDLILAKH</sequence>
<keyword evidence="1" id="KW-0472">Membrane</keyword>
<keyword evidence="1" id="KW-1133">Transmembrane helix</keyword>
<name>A0A644UGW4_9ZZZZ</name>
<proteinExistence type="predicted"/>
<comment type="caution">
    <text evidence="2">The sequence shown here is derived from an EMBL/GenBank/DDBJ whole genome shotgun (WGS) entry which is preliminary data.</text>
</comment>
<feature type="transmembrane region" description="Helical" evidence="1">
    <location>
        <begin position="6"/>
        <end position="28"/>
    </location>
</feature>
<dbReference type="EMBL" id="VSSQ01000113">
    <property type="protein sequence ID" value="MPL78073.1"/>
    <property type="molecule type" value="Genomic_DNA"/>
</dbReference>
<protein>
    <submittedName>
        <fullName evidence="2">Uncharacterized protein</fullName>
    </submittedName>
</protein>
<accession>A0A644UGW4</accession>
<organism evidence="2">
    <name type="scientific">bioreactor metagenome</name>
    <dbReference type="NCBI Taxonomy" id="1076179"/>
    <lineage>
        <taxon>unclassified sequences</taxon>
        <taxon>metagenomes</taxon>
        <taxon>ecological metagenomes</taxon>
    </lineage>
</organism>
<evidence type="ECO:0000256" key="1">
    <source>
        <dbReference type="SAM" id="Phobius"/>
    </source>
</evidence>
<evidence type="ECO:0000313" key="2">
    <source>
        <dbReference type="EMBL" id="MPL78073.1"/>
    </source>
</evidence>
<reference evidence="2" key="1">
    <citation type="submission" date="2019-08" db="EMBL/GenBank/DDBJ databases">
        <authorList>
            <person name="Kucharzyk K."/>
            <person name="Murdoch R.W."/>
            <person name="Higgins S."/>
            <person name="Loffler F."/>
        </authorList>
    </citation>
    <scope>NUCLEOTIDE SEQUENCE</scope>
</reference>
<keyword evidence="1" id="KW-0812">Transmembrane</keyword>